<dbReference type="Proteomes" id="UP000237194">
    <property type="component" value="Unassembled WGS sequence"/>
</dbReference>
<dbReference type="EMBL" id="MIND01000018">
    <property type="protein sequence ID" value="POF90022.1"/>
    <property type="molecule type" value="Genomic_DNA"/>
</dbReference>
<reference evidence="1 2" key="2">
    <citation type="submission" date="2018-03" db="EMBL/GenBank/DDBJ databases">
        <title>Draft genome of Pseudomonas putida strain KT-27.</title>
        <authorList>
            <person name="Yoshizawa S."/>
            <person name="Khan N.H."/>
            <person name="Nishimura M."/>
            <person name="Chiura H.X."/>
            <person name="Ogura Y."/>
            <person name="Hayashi T."/>
            <person name="Kogure K."/>
        </authorList>
    </citation>
    <scope>NUCLEOTIDE SEQUENCE [LARGE SCALE GENOMIC DNA]</scope>
    <source>
        <strain evidence="1 2">KT-27</strain>
    </source>
</reference>
<gene>
    <name evidence="1" type="ORF">BGP80_19545</name>
</gene>
<evidence type="ECO:0000313" key="1">
    <source>
        <dbReference type="EMBL" id="POF90022.1"/>
    </source>
</evidence>
<sequence length="61" mass="6784">MAIGDRQWSTDFVEKAALLLGLRGAQSMTGQLSRAQERLFYSFREHSIGVAAELTQLPRCA</sequence>
<protein>
    <submittedName>
        <fullName evidence="1">Uncharacterized protein</fullName>
    </submittedName>
</protein>
<name>A0A2S3WGC6_PSEPU</name>
<proteinExistence type="predicted"/>
<organism evidence="1 2">
    <name type="scientific">Pseudomonas putida</name>
    <name type="common">Arthrobacter siderocapsulatus</name>
    <dbReference type="NCBI Taxonomy" id="303"/>
    <lineage>
        <taxon>Bacteria</taxon>
        <taxon>Pseudomonadati</taxon>
        <taxon>Pseudomonadota</taxon>
        <taxon>Gammaproteobacteria</taxon>
        <taxon>Pseudomonadales</taxon>
        <taxon>Pseudomonadaceae</taxon>
        <taxon>Pseudomonas</taxon>
    </lineage>
</organism>
<comment type="caution">
    <text evidence="1">The sequence shown here is derived from an EMBL/GenBank/DDBJ whole genome shotgun (WGS) entry which is preliminary data.</text>
</comment>
<accession>A0A2S3WGC6</accession>
<evidence type="ECO:0000313" key="2">
    <source>
        <dbReference type="Proteomes" id="UP000237194"/>
    </source>
</evidence>
<reference evidence="1 2" key="1">
    <citation type="submission" date="2016-08" db="EMBL/GenBank/DDBJ databases">
        <authorList>
            <person name="Seilhamer J.J."/>
        </authorList>
    </citation>
    <scope>NUCLEOTIDE SEQUENCE [LARGE SCALE GENOMIC DNA]</scope>
    <source>
        <strain evidence="1 2">KT-27</strain>
    </source>
</reference>
<dbReference type="AlphaFoldDB" id="A0A2S3WGC6"/>